<dbReference type="AlphaFoldDB" id="A0A8D8PAS3"/>
<evidence type="ECO:0000313" key="2">
    <source>
        <dbReference type="EMBL" id="CAG6595852.1"/>
    </source>
</evidence>
<feature type="compositionally biased region" description="Polar residues" evidence="1">
    <location>
        <begin position="15"/>
        <end position="33"/>
    </location>
</feature>
<sequence>MVANQVRPRNHTLGILQQTSQLTLPATPGTTHQPGLRQPLPKGHHRPSRPTLNPTSLRLPLNPHLKLQILHHPHGLHAAPPLNLLPKKPKSKSSSTERSSGSLRPN</sequence>
<accession>A0A8D8PAS3</accession>
<reference evidence="2" key="1">
    <citation type="submission" date="2021-05" db="EMBL/GenBank/DDBJ databases">
        <authorList>
            <person name="Alioto T."/>
            <person name="Alioto T."/>
            <person name="Gomez Garrido J."/>
        </authorList>
    </citation>
    <scope>NUCLEOTIDE SEQUENCE</scope>
</reference>
<name>A0A8D8PAS3_CULPI</name>
<feature type="region of interest" description="Disordered" evidence="1">
    <location>
        <begin position="1"/>
        <end position="106"/>
    </location>
</feature>
<proteinExistence type="predicted"/>
<dbReference type="EMBL" id="HBUE01077136">
    <property type="protein sequence ID" value="CAG6475735.1"/>
    <property type="molecule type" value="Transcribed_RNA"/>
</dbReference>
<dbReference type="EMBL" id="HBUE01229094">
    <property type="protein sequence ID" value="CAG6543726.1"/>
    <property type="molecule type" value="Transcribed_RNA"/>
</dbReference>
<protein>
    <submittedName>
        <fullName evidence="2">(northern house mosquito) hypothetical protein</fullName>
    </submittedName>
</protein>
<evidence type="ECO:0000256" key="1">
    <source>
        <dbReference type="SAM" id="MobiDB-lite"/>
    </source>
</evidence>
<dbReference type="EMBL" id="HBUE01335857">
    <property type="protein sequence ID" value="CAG6595852.1"/>
    <property type="molecule type" value="Transcribed_RNA"/>
</dbReference>
<organism evidence="2">
    <name type="scientific">Culex pipiens</name>
    <name type="common">House mosquito</name>
    <dbReference type="NCBI Taxonomy" id="7175"/>
    <lineage>
        <taxon>Eukaryota</taxon>
        <taxon>Metazoa</taxon>
        <taxon>Ecdysozoa</taxon>
        <taxon>Arthropoda</taxon>
        <taxon>Hexapoda</taxon>
        <taxon>Insecta</taxon>
        <taxon>Pterygota</taxon>
        <taxon>Neoptera</taxon>
        <taxon>Endopterygota</taxon>
        <taxon>Diptera</taxon>
        <taxon>Nematocera</taxon>
        <taxon>Culicoidea</taxon>
        <taxon>Culicidae</taxon>
        <taxon>Culicinae</taxon>
        <taxon>Culicini</taxon>
        <taxon>Culex</taxon>
        <taxon>Culex</taxon>
    </lineage>
</organism>
<feature type="compositionally biased region" description="Low complexity" evidence="1">
    <location>
        <begin position="76"/>
        <end position="106"/>
    </location>
</feature>